<dbReference type="EMBL" id="BARS01021922">
    <property type="protein sequence ID" value="GAG09168.1"/>
    <property type="molecule type" value="Genomic_DNA"/>
</dbReference>
<name>X0V9K9_9ZZZZ</name>
<protein>
    <submittedName>
        <fullName evidence="1">Uncharacterized protein</fullName>
    </submittedName>
</protein>
<sequence>MKRLLNVDEVLDSEKRSAERYGWDLQLTEEKGPDGTPQWVVTIETKALGDFTNDWMKNKTLSDSDQRRVYRFDAETKRLEDLEVWVHVGEEQILALDITEIVYNPEIDPDLWVVDAPDGTVWARKPEVLPDNDKYARMTPDQVAHAFFQALADEDWDEALKFYPWSDFTQDARDTYGGLKIIEIGEPFQSGDYSGWFVPYKIKLESGFLWFGVKKHNLALRNDNQAGRYVVDGGF</sequence>
<comment type="caution">
    <text evidence="1">The sequence shown here is derived from an EMBL/GenBank/DDBJ whole genome shotgun (WGS) entry which is preliminary data.</text>
</comment>
<proteinExistence type="predicted"/>
<evidence type="ECO:0000313" key="1">
    <source>
        <dbReference type="EMBL" id="GAG09168.1"/>
    </source>
</evidence>
<dbReference type="AlphaFoldDB" id="X0V9K9"/>
<reference evidence="1" key="1">
    <citation type="journal article" date="2014" name="Front. Microbiol.">
        <title>High frequency of phylogenetically diverse reductive dehalogenase-homologous genes in deep subseafloor sedimentary metagenomes.</title>
        <authorList>
            <person name="Kawai M."/>
            <person name="Futagami T."/>
            <person name="Toyoda A."/>
            <person name="Takaki Y."/>
            <person name="Nishi S."/>
            <person name="Hori S."/>
            <person name="Arai W."/>
            <person name="Tsubouchi T."/>
            <person name="Morono Y."/>
            <person name="Uchiyama I."/>
            <person name="Ito T."/>
            <person name="Fujiyama A."/>
            <person name="Inagaki F."/>
            <person name="Takami H."/>
        </authorList>
    </citation>
    <scope>NUCLEOTIDE SEQUENCE</scope>
    <source>
        <strain evidence="1">Expedition CK06-06</strain>
    </source>
</reference>
<accession>X0V9K9</accession>
<gene>
    <name evidence="1" type="ORF">S01H1_35120</name>
</gene>
<organism evidence="1">
    <name type="scientific">marine sediment metagenome</name>
    <dbReference type="NCBI Taxonomy" id="412755"/>
    <lineage>
        <taxon>unclassified sequences</taxon>
        <taxon>metagenomes</taxon>
        <taxon>ecological metagenomes</taxon>
    </lineage>
</organism>